<dbReference type="EMBL" id="KB456261">
    <property type="protein sequence ID" value="EMF15582.1"/>
    <property type="molecule type" value="Genomic_DNA"/>
</dbReference>
<dbReference type="InterPro" id="IPR049560">
    <property type="entry name" value="MeTrfase_RsmB-F_NOP2_cat"/>
</dbReference>
<dbReference type="AlphaFoldDB" id="M3B6Y4"/>
<dbReference type="PROSITE" id="PS51686">
    <property type="entry name" value="SAM_MT_RSMB_NOP"/>
    <property type="match status" value="1"/>
</dbReference>
<accession>M3B6Y4</accession>
<reference evidence="8 9" key="1">
    <citation type="journal article" date="2012" name="PLoS Pathog.">
        <title>Diverse lifestyles and strategies of plant pathogenesis encoded in the genomes of eighteen Dothideomycetes fungi.</title>
        <authorList>
            <person name="Ohm R.A."/>
            <person name="Feau N."/>
            <person name="Henrissat B."/>
            <person name="Schoch C.L."/>
            <person name="Horwitz B.A."/>
            <person name="Barry K.W."/>
            <person name="Condon B.J."/>
            <person name="Copeland A.C."/>
            <person name="Dhillon B."/>
            <person name="Glaser F."/>
            <person name="Hesse C.N."/>
            <person name="Kosti I."/>
            <person name="LaButti K."/>
            <person name="Lindquist E.A."/>
            <person name="Lucas S."/>
            <person name="Salamov A.A."/>
            <person name="Bradshaw R.E."/>
            <person name="Ciuffetti L."/>
            <person name="Hamelin R.C."/>
            <person name="Kema G.H.J."/>
            <person name="Lawrence C."/>
            <person name="Scott J.A."/>
            <person name="Spatafora J.W."/>
            <person name="Turgeon B.G."/>
            <person name="de Wit P.J.G.M."/>
            <person name="Zhong S."/>
            <person name="Goodwin S.B."/>
            <person name="Grigoriev I.V."/>
        </authorList>
    </citation>
    <scope>NUCLEOTIDE SEQUENCE [LARGE SCALE GENOMIC DNA]</scope>
    <source>
        <strain evidence="8 9">SO2202</strain>
    </source>
</reference>
<proteinExistence type="inferred from homology"/>
<dbReference type="GO" id="GO:0008173">
    <property type="term" value="F:RNA methyltransferase activity"/>
    <property type="evidence" value="ECO:0007669"/>
    <property type="project" value="InterPro"/>
</dbReference>
<feature type="binding site" evidence="5">
    <location>
        <begin position="254"/>
        <end position="260"/>
    </location>
    <ligand>
        <name>S-adenosyl-L-methionine</name>
        <dbReference type="ChEBI" id="CHEBI:59789"/>
    </ligand>
</feature>
<evidence type="ECO:0000313" key="8">
    <source>
        <dbReference type="EMBL" id="EMF15582.1"/>
    </source>
</evidence>
<feature type="domain" description="SAM-dependent MTase RsmB/NOP-type" evidence="7">
    <location>
        <begin position="140"/>
        <end position="529"/>
    </location>
</feature>
<feature type="compositionally biased region" description="Acidic residues" evidence="6">
    <location>
        <begin position="547"/>
        <end position="564"/>
    </location>
</feature>
<evidence type="ECO:0000256" key="6">
    <source>
        <dbReference type="SAM" id="MobiDB-lite"/>
    </source>
</evidence>
<sequence length="564" mass="62012">MSLYHESAEILAASQKNGGSLKSLVFGKKTWKSDPKALYALTTETAKWSTILSEVLEKSGLLKIEKKLTPILALLLVHDLFLAKKGIALPATHGLHSSISRHKARLSAELTKARIRRGFGSLDDLRKDVEGRAISHSSSDGSEIPTRHPRWIRINTLKTSLEEELKEDTGAFSTFTQAKSLKEIIQAAPTSRLVYIDENIPDLVAIASPEEPTTFKAYRCGKLILQEKASCFPAYLLDYHSSPEGEAGDVIDACAAPGNKTTHIAAIVRSHNGTGRVFACERDPERSKTLSKMTKIAGADEIVTIKAKQDFTRLDPTKKEFANVKGLILDPSCSGSGIFGRDEGTIVVRLPSLTAIEENLPKGKKRKRGGKNDKPQEQKPPAELETQAAAVEEEIPDDENQDDEKLQKRLENLAGFQLSIIKHAMAFPSAERITYSTCSLHGQENEEVVVKALLSDIAKRRGWRILKRREQVEGMQKWHKRGDIQAVGQKRNGDGAKLEVAEVADACIRCDKGGEDGTMGFFVAGFVRDESSAMNVSEEDHAAEVSVELEDNEAEWGGFSEDES</sequence>
<dbReference type="SUPFAM" id="SSF53335">
    <property type="entry name" value="S-adenosyl-L-methionine-dependent methyltransferases"/>
    <property type="match status" value="1"/>
</dbReference>
<dbReference type="PANTHER" id="PTHR22807">
    <property type="entry name" value="NOP2 YEAST -RELATED NOL1/NOP2/FMU SUN DOMAIN-CONTAINING"/>
    <property type="match status" value="1"/>
</dbReference>
<dbReference type="GO" id="GO:0003723">
    <property type="term" value="F:RNA binding"/>
    <property type="evidence" value="ECO:0007669"/>
    <property type="project" value="UniProtKB-UniRule"/>
</dbReference>
<keyword evidence="4 5" id="KW-0694">RNA-binding</keyword>
<protein>
    <submittedName>
        <fullName evidence="8">NOL1/NOP2/sun domain protein</fullName>
    </submittedName>
</protein>
<feature type="region of interest" description="Disordered" evidence="6">
    <location>
        <begin position="541"/>
        <end position="564"/>
    </location>
</feature>
<dbReference type="OMA" id="SFKSRIY"/>
<dbReference type="Gene3D" id="3.40.50.150">
    <property type="entry name" value="Vaccinia Virus protein VP39"/>
    <property type="match status" value="1"/>
</dbReference>
<feature type="binding site" evidence="5">
    <location>
        <position position="310"/>
    </location>
    <ligand>
        <name>S-adenosyl-L-methionine</name>
        <dbReference type="ChEBI" id="CHEBI:59789"/>
    </ligand>
</feature>
<keyword evidence="3 5" id="KW-0949">S-adenosyl-L-methionine</keyword>
<dbReference type="GeneID" id="27905092"/>
<dbReference type="OrthoDB" id="435282at2759"/>
<dbReference type="Pfam" id="PF01189">
    <property type="entry name" value="Methyltr_RsmB-F"/>
    <property type="match status" value="1"/>
</dbReference>
<dbReference type="Proteomes" id="UP000016931">
    <property type="component" value="Unassembled WGS sequence"/>
</dbReference>
<comment type="similarity">
    <text evidence="5">Belongs to the class I-like SAM-binding methyltransferase superfamily. RsmB/NOP family.</text>
</comment>
<keyword evidence="9" id="KW-1185">Reference proteome</keyword>
<dbReference type="eggNOG" id="KOG2360">
    <property type="taxonomic scope" value="Eukaryota"/>
</dbReference>
<dbReference type="HOGENOM" id="CLU_005316_7_4_1"/>
<organism evidence="8 9">
    <name type="scientific">Sphaerulina musiva (strain SO2202)</name>
    <name type="common">Poplar stem canker fungus</name>
    <name type="synonym">Septoria musiva</name>
    <dbReference type="NCBI Taxonomy" id="692275"/>
    <lineage>
        <taxon>Eukaryota</taxon>
        <taxon>Fungi</taxon>
        <taxon>Dikarya</taxon>
        <taxon>Ascomycota</taxon>
        <taxon>Pezizomycotina</taxon>
        <taxon>Dothideomycetes</taxon>
        <taxon>Dothideomycetidae</taxon>
        <taxon>Mycosphaerellales</taxon>
        <taxon>Mycosphaerellaceae</taxon>
        <taxon>Sphaerulina</taxon>
    </lineage>
</organism>
<evidence type="ECO:0000259" key="7">
    <source>
        <dbReference type="PROSITE" id="PS51686"/>
    </source>
</evidence>
<dbReference type="InterPro" id="IPR029063">
    <property type="entry name" value="SAM-dependent_MTases_sf"/>
</dbReference>
<dbReference type="Pfam" id="PF21153">
    <property type="entry name" value="NSUN5_N"/>
    <property type="match status" value="1"/>
</dbReference>
<dbReference type="PANTHER" id="PTHR22807:SF4">
    <property type="entry name" value="28S RRNA (CYTOSINE-C(5))-METHYLTRANSFERASE"/>
    <property type="match status" value="1"/>
</dbReference>
<dbReference type="Pfam" id="PF21148">
    <property type="entry name" value="NSUN5_fdxn-like"/>
    <property type="match status" value="1"/>
</dbReference>
<evidence type="ECO:0000256" key="1">
    <source>
        <dbReference type="ARBA" id="ARBA00022603"/>
    </source>
</evidence>
<dbReference type="RefSeq" id="XP_016763703.1">
    <property type="nucleotide sequence ID" value="XM_016907955.1"/>
</dbReference>
<dbReference type="InterPro" id="IPR049561">
    <property type="entry name" value="NSUN5_7_fdxn-like"/>
</dbReference>
<feature type="active site" description="Nucleophile" evidence="5">
    <location>
        <position position="438"/>
    </location>
</feature>
<dbReference type="Gene3D" id="3.30.70.1170">
    <property type="entry name" value="Sun protein, domain 3"/>
    <property type="match status" value="1"/>
</dbReference>
<feature type="binding site" evidence="5">
    <location>
        <position position="330"/>
    </location>
    <ligand>
        <name>S-adenosyl-L-methionine</name>
        <dbReference type="ChEBI" id="CHEBI:59789"/>
    </ligand>
</feature>
<evidence type="ECO:0000256" key="4">
    <source>
        <dbReference type="ARBA" id="ARBA00022884"/>
    </source>
</evidence>
<dbReference type="GO" id="GO:0005730">
    <property type="term" value="C:nucleolus"/>
    <property type="evidence" value="ECO:0007669"/>
    <property type="project" value="TreeGrafter"/>
</dbReference>
<evidence type="ECO:0000256" key="5">
    <source>
        <dbReference type="PROSITE-ProRule" id="PRU01023"/>
    </source>
</evidence>
<evidence type="ECO:0000256" key="3">
    <source>
        <dbReference type="ARBA" id="ARBA00022691"/>
    </source>
</evidence>
<name>M3B6Y4_SPHMS</name>
<feature type="region of interest" description="Disordered" evidence="6">
    <location>
        <begin position="359"/>
        <end position="387"/>
    </location>
</feature>
<feature type="binding site" evidence="5">
    <location>
        <position position="281"/>
    </location>
    <ligand>
        <name>S-adenosyl-L-methionine</name>
        <dbReference type="ChEBI" id="CHEBI:59789"/>
    </ligand>
</feature>
<keyword evidence="1 5" id="KW-0489">Methyltransferase</keyword>
<evidence type="ECO:0000256" key="2">
    <source>
        <dbReference type="ARBA" id="ARBA00022679"/>
    </source>
</evidence>
<dbReference type="InterPro" id="IPR048889">
    <property type="entry name" value="NSUN5_RCM1_N"/>
</dbReference>
<gene>
    <name evidence="8" type="ORF">SEPMUDRAFT_161731</name>
</gene>
<dbReference type="InterPro" id="IPR001678">
    <property type="entry name" value="MeTrfase_RsmB-F_NOP2_dom"/>
</dbReference>
<dbReference type="InterPro" id="IPR023267">
    <property type="entry name" value="RCMT"/>
</dbReference>
<keyword evidence="2 5" id="KW-0808">Transferase</keyword>
<dbReference type="GO" id="GO:0070475">
    <property type="term" value="P:rRNA base methylation"/>
    <property type="evidence" value="ECO:0007669"/>
    <property type="project" value="TreeGrafter"/>
</dbReference>
<dbReference type="PRINTS" id="PR02008">
    <property type="entry name" value="RCMTFAMILY"/>
</dbReference>
<evidence type="ECO:0000313" key="9">
    <source>
        <dbReference type="Proteomes" id="UP000016931"/>
    </source>
</evidence>
<dbReference type="STRING" id="692275.M3B6Y4"/>
<feature type="compositionally biased region" description="Basic and acidic residues" evidence="6">
    <location>
        <begin position="370"/>
        <end position="382"/>
    </location>
</feature>